<reference evidence="3 4" key="1">
    <citation type="submission" date="2020-08" db="EMBL/GenBank/DDBJ databases">
        <title>A Genomic Blueprint of the Chicken Gut Microbiome.</title>
        <authorList>
            <person name="Gilroy R."/>
            <person name="Ravi A."/>
            <person name="Getino M."/>
            <person name="Pursley I."/>
            <person name="Horton D.L."/>
            <person name="Alikhan N.-F."/>
            <person name="Baker D."/>
            <person name="Gharbi K."/>
            <person name="Hall N."/>
            <person name="Watson M."/>
            <person name="Adriaenssens E.M."/>
            <person name="Foster-Nyarko E."/>
            <person name="Jarju S."/>
            <person name="Secka A."/>
            <person name="Antonio M."/>
            <person name="Oren A."/>
            <person name="Chaudhuri R."/>
            <person name="La Ragione R.M."/>
            <person name="Hildebrand F."/>
            <person name="Pallen M.J."/>
        </authorList>
    </citation>
    <scope>NUCLEOTIDE SEQUENCE [LARGE SCALE GENOMIC DNA]</scope>
    <source>
        <strain evidence="3 4">Sa1CUA4</strain>
    </source>
</reference>
<evidence type="ECO:0000256" key="2">
    <source>
        <dbReference type="SAM" id="Phobius"/>
    </source>
</evidence>
<feature type="transmembrane region" description="Helical" evidence="2">
    <location>
        <begin position="12"/>
        <end position="37"/>
    </location>
</feature>
<comment type="caution">
    <text evidence="3">The sequence shown here is derived from an EMBL/GenBank/DDBJ whole genome shotgun (WGS) entry which is preliminary data.</text>
</comment>
<feature type="transmembrane region" description="Helical" evidence="2">
    <location>
        <begin position="113"/>
        <end position="133"/>
    </location>
</feature>
<protein>
    <recommendedName>
        <fullName evidence="5">ATP synthase protein I</fullName>
    </recommendedName>
</protein>
<feature type="transmembrane region" description="Helical" evidence="2">
    <location>
        <begin position="79"/>
        <end position="101"/>
    </location>
</feature>
<feature type="compositionally biased region" description="Basic and acidic residues" evidence="1">
    <location>
        <begin position="151"/>
        <end position="163"/>
    </location>
</feature>
<keyword evidence="2" id="KW-0812">Transmembrane</keyword>
<evidence type="ECO:0000313" key="4">
    <source>
        <dbReference type="Proteomes" id="UP000602532"/>
    </source>
</evidence>
<dbReference type="EMBL" id="JACSPM010000001">
    <property type="protein sequence ID" value="MBD8022108.1"/>
    <property type="molecule type" value="Genomic_DNA"/>
</dbReference>
<sequence length="175" mass="18516">MTTNPISSTPILRTVLVWGGVVTGALAVLGGLIGFLVAGTNGLWSALVGVLVAAAFLLITVASILIANRWYGDPLYVPLFFGIVLGGWILKFIVFIVLLLVLRGQPWIEPMVFFLAVVVGVLASLMVDVVVLLRMRVPHVSDVTLPSDPDAGDRRDDTQEGGRGRPGADSGPSQV</sequence>
<dbReference type="RefSeq" id="WP_191763288.1">
    <property type="nucleotide sequence ID" value="NZ_JACSPM010000001.1"/>
</dbReference>
<evidence type="ECO:0000313" key="3">
    <source>
        <dbReference type="EMBL" id="MBD8022108.1"/>
    </source>
</evidence>
<name>A0ABR8WYV3_9MICO</name>
<keyword evidence="2" id="KW-1133">Transmembrane helix</keyword>
<proteinExistence type="predicted"/>
<feature type="transmembrane region" description="Helical" evidence="2">
    <location>
        <begin position="43"/>
        <end position="67"/>
    </location>
</feature>
<evidence type="ECO:0000256" key="1">
    <source>
        <dbReference type="SAM" id="MobiDB-lite"/>
    </source>
</evidence>
<dbReference type="Proteomes" id="UP000602532">
    <property type="component" value="Unassembled WGS sequence"/>
</dbReference>
<accession>A0ABR8WYV3</accession>
<keyword evidence="2" id="KW-0472">Membrane</keyword>
<keyword evidence="4" id="KW-1185">Reference proteome</keyword>
<gene>
    <name evidence="3" type="ORF">H9622_00710</name>
</gene>
<organism evidence="3 4">
    <name type="scientific">Microbacterium gallinarum</name>
    <dbReference type="NCBI Taxonomy" id="2762209"/>
    <lineage>
        <taxon>Bacteria</taxon>
        <taxon>Bacillati</taxon>
        <taxon>Actinomycetota</taxon>
        <taxon>Actinomycetes</taxon>
        <taxon>Micrococcales</taxon>
        <taxon>Microbacteriaceae</taxon>
        <taxon>Microbacterium</taxon>
    </lineage>
</organism>
<feature type="region of interest" description="Disordered" evidence="1">
    <location>
        <begin position="144"/>
        <end position="175"/>
    </location>
</feature>
<evidence type="ECO:0008006" key="5">
    <source>
        <dbReference type="Google" id="ProtNLM"/>
    </source>
</evidence>